<keyword evidence="4" id="KW-0325">Glycoprotein</keyword>
<sequence length="221" mass="22987">MRTPTAAITVVLPAVAVVVMASFLAAAGEVELALDQAGSPTCANNLASCARYMNGTSMPPDGCCEPFRHSVVKEQRCLCDLLASPEIFKAFDIKESSFHDLANRCGLKDLNTLCPGENISVAAPIASVAPTSLVPIPSVAPTSLVADKNVTHGGSMKIGTIIGIALPATGAAIAIATLCSYIRRKRLARKTSIPGSSSKWANHSSQEAVALLTAGDRRVEK</sequence>
<reference evidence="8" key="1">
    <citation type="journal article" date="2005" name="BMC Biol.">
        <title>The sequence of rice chromosomes 11 and 12, rich in disease resistance genes and recent gene duplications.</title>
        <authorList>
            <consortium name="The rice chromosomes 11 and 12 sequencing consortia"/>
        </authorList>
    </citation>
    <scope>NUCLEOTIDE SEQUENCE [LARGE SCALE GENOMIC DNA]</scope>
</reference>
<dbReference type="SUPFAM" id="SSF47699">
    <property type="entry name" value="Bifunctional inhibitor/lipid-transfer protein/seed storage 2S albumin"/>
    <property type="match status" value="1"/>
</dbReference>
<keyword evidence="5" id="KW-1133">Transmembrane helix</keyword>
<accession>Q2R2U1</accession>
<dbReference type="Pfam" id="PF14368">
    <property type="entry name" value="LTP_2"/>
    <property type="match status" value="1"/>
</dbReference>
<dbReference type="InterPro" id="IPR016140">
    <property type="entry name" value="Bifunc_inhib/LTP/seed_store"/>
</dbReference>
<organism evidence="8">
    <name type="scientific">Oryza sativa subsp. japonica</name>
    <name type="common">Rice</name>
    <dbReference type="NCBI Taxonomy" id="39947"/>
    <lineage>
        <taxon>Eukaryota</taxon>
        <taxon>Viridiplantae</taxon>
        <taxon>Streptophyta</taxon>
        <taxon>Embryophyta</taxon>
        <taxon>Tracheophyta</taxon>
        <taxon>Spermatophyta</taxon>
        <taxon>Magnoliopsida</taxon>
        <taxon>Liliopsida</taxon>
        <taxon>Poales</taxon>
        <taxon>Poaceae</taxon>
        <taxon>BOP clade</taxon>
        <taxon>Oryzoideae</taxon>
        <taxon>Oryzeae</taxon>
        <taxon>Oryzinae</taxon>
        <taxon>Oryza</taxon>
        <taxon>Oryza sativa</taxon>
    </lineage>
</organism>
<dbReference type="Gene3D" id="1.10.110.10">
    <property type="entry name" value="Plant lipid-transfer and hydrophobic proteins"/>
    <property type="match status" value="1"/>
</dbReference>
<evidence type="ECO:0000313" key="8">
    <source>
        <dbReference type="EMBL" id="ABA94162.2"/>
    </source>
</evidence>
<evidence type="ECO:0000256" key="2">
    <source>
        <dbReference type="ARBA" id="ARBA00022729"/>
    </source>
</evidence>
<evidence type="ECO:0000256" key="1">
    <source>
        <dbReference type="ARBA" id="ARBA00009748"/>
    </source>
</evidence>
<reference evidence="8" key="2">
    <citation type="submission" date="2005-04" db="EMBL/GenBank/DDBJ databases">
        <authorList>
            <person name="Buell C.R."/>
            <person name="Wing R.A."/>
            <person name="McCombie W.A."/>
            <person name="Ouyang S."/>
        </authorList>
    </citation>
    <scope>NUCLEOTIDE SEQUENCE</scope>
</reference>
<dbReference type="PANTHER" id="PTHR33044">
    <property type="entry name" value="BIFUNCTIONAL INHIBITOR/LIPID-TRANSFER PROTEIN/SEED STORAGE 2S ALBUMIN SUPERFAMILY PROTEIN-RELATED"/>
    <property type="match status" value="1"/>
</dbReference>
<keyword evidence="3" id="KW-1015">Disulfide bond</keyword>
<dbReference type="AlphaFoldDB" id="Q2R2U1"/>
<feature type="signal peptide" evidence="6">
    <location>
        <begin position="1"/>
        <end position="21"/>
    </location>
</feature>
<gene>
    <name evidence="8" type="ordered locus">LOC_Os11g34660</name>
</gene>
<reference evidence="8" key="3">
    <citation type="submission" date="2006-01" db="EMBL/GenBank/DDBJ databases">
        <authorList>
            <person name="Buell R."/>
        </authorList>
    </citation>
    <scope>NUCLEOTIDE SEQUENCE</scope>
</reference>
<dbReference type="CDD" id="cd00010">
    <property type="entry name" value="AAI_LTSS"/>
    <property type="match status" value="1"/>
</dbReference>
<keyword evidence="2 6" id="KW-0732">Signal</keyword>
<comment type="similarity">
    <text evidence="1">Belongs to the plant LTP family.</text>
</comment>
<keyword evidence="5" id="KW-0472">Membrane</keyword>
<proteinExistence type="inferred from homology"/>
<evidence type="ECO:0000256" key="4">
    <source>
        <dbReference type="ARBA" id="ARBA00023180"/>
    </source>
</evidence>
<evidence type="ECO:0000256" key="6">
    <source>
        <dbReference type="SAM" id="SignalP"/>
    </source>
</evidence>
<evidence type="ECO:0000256" key="5">
    <source>
        <dbReference type="SAM" id="Phobius"/>
    </source>
</evidence>
<dbReference type="InterPro" id="IPR043325">
    <property type="entry name" value="LTSS"/>
</dbReference>
<dbReference type="InterPro" id="IPR036312">
    <property type="entry name" value="Bifun_inhib/LTP/seed_sf"/>
</dbReference>
<evidence type="ECO:0000259" key="7">
    <source>
        <dbReference type="Pfam" id="PF14368"/>
    </source>
</evidence>
<protein>
    <submittedName>
        <fullName evidence="8">Protease inhibitor/seed storage/LTP family protein, expressed</fullName>
    </submittedName>
</protein>
<feature type="domain" description="Bifunctional inhibitor/plant lipid transfer protein/seed storage helical" evidence="7">
    <location>
        <begin position="32"/>
        <end position="112"/>
    </location>
</feature>
<dbReference type="iPTMnet" id="Q2R2U1"/>
<keyword evidence="5" id="KW-0812">Transmembrane</keyword>
<name>Q2R2U1_ORYSJ</name>
<feature type="chain" id="PRO_5004214568" evidence="6">
    <location>
        <begin position="22"/>
        <end position="221"/>
    </location>
</feature>
<dbReference type="EMBL" id="DP000010">
    <property type="protein sequence ID" value="ABA94162.2"/>
    <property type="molecule type" value="Genomic_DNA"/>
</dbReference>
<feature type="transmembrane region" description="Helical" evidence="5">
    <location>
        <begin position="158"/>
        <end position="182"/>
    </location>
</feature>
<evidence type="ECO:0000256" key="3">
    <source>
        <dbReference type="ARBA" id="ARBA00023157"/>
    </source>
</evidence>